<dbReference type="InterPro" id="IPR005119">
    <property type="entry name" value="LysR_subst-bd"/>
</dbReference>
<keyword evidence="4" id="KW-0804">Transcription</keyword>
<gene>
    <name evidence="6" type="ORF">LL252_07390</name>
</gene>
<accession>A0A9Q3UMW7</accession>
<feature type="domain" description="HTH lysR-type" evidence="5">
    <location>
        <begin position="4"/>
        <end position="61"/>
    </location>
</feature>
<dbReference type="GO" id="GO:0003700">
    <property type="term" value="F:DNA-binding transcription factor activity"/>
    <property type="evidence" value="ECO:0007669"/>
    <property type="project" value="InterPro"/>
</dbReference>
<dbReference type="RefSeq" id="WP_204427796.1">
    <property type="nucleotide sequence ID" value="NZ_ARXL01000101.1"/>
</dbReference>
<evidence type="ECO:0000313" key="7">
    <source>
        <dbReference type="Proteomes" id="UP001108027"/>
    </source>
</evidence>
<dbReference type="InterPro" id="IPR036388">
    <property type="entry name" value="WH-like_DNA-bd_sf"/>
</dbReference>
<dbReference type="InterPro" id="IPR036390">
    <property type="entry name" value="WH_DNA-bd_sf"/>
</dbReference>
<dbReference type="Gene3D" id="1.10.10.10">
    <property type="entry name" value="Winged helix-like DNA-binding domain superfamily/Winged helix DNA-binding domain"/>
    <property type="match status" value="1"/>
</dbReference>
<name>A0A9Q3UMW7_9GAMM</name>
<evidence type="ECO:0000259" key="5">
    <source>
        <dbReference type="PROSITE" id="PS50931"/>
    </source>
</evidence>
<evidence type="ECO:0000313" key="6">
    <source>
        <dbReference type="EMBL" id="MCC4308394.1"/>
    </source>
</evidence>
<dbReference type="PANTHER" id="PTHR30126:SF98">
    <property type="entry name" value="HTH-TYPE TRANSCRIPTIONAL ACTIVATOR BAUR"/>
    <property type="match status" value="1"/>
</dbReference>
<reference evidence="6" key="1">
    <citation type="submission" date="2021-10" db="EMBL/GenBank/DDBJ databases">
        <title>The diversity and Nitrogen Metabolism of Culturable Nitrate-Utilizing Bacteria Within the Oxygen Minimum Zone of the Changjiang (Yangtze River)Estuary.</title>
        <authorList>
            <person name="Zhang D."/>
            <person name="Zheng J."/>
            <person name="Liu S."/>
            <person name="He W."/>
        </authorList>
    </citation>
    <scope>NUCLEOTIDE SEQUENCE</scope>
    <source>
        <strain evidence="6">FXH-223</strain>
    </source>
</reference>
<dbReference type="Gene3D" id="3.40.190.290">
    <property type="match status" value="1"/>
</dbReference>
<dbReference type="SUPFAM" id="SSF46785">
    <property type="entry name" value="Winged helix' DNA-binding domain"/>
    <property type="match status" value="1"/>
</dbReference>
<dbReference type="GO" id="GO:0000976">
    <property type="term" value="F:transcription cis-regulatory region binding"/>
    <property type="evidence" value="ECO:0007669"/>
    <property type="project" value="TreeGrafter"/>
</dbReference>
<sequence length="299" mass="33799">MARLNYNHLYYFWAVAREQHLTRAAEHLHVSQSSLSAQIKQLEEQLGQPLFTREGRKLVLTEAGHLAMNYAETIFRAGSEMQAMLRDGQTSQRQVLRLGSVATLSRNFQENLIQPLMGKPDVELVLQSGTLDELTRRLYVHDLDAILSNQAIQGSARTPVRCRRIARQPISLVGPPLGRGKRFRFPEALDQCPLVVPGPSSSIRTGFDLLCEQLQRRPDIIAEVDDMAMMRLLARDTGAIALLPPVVVRDELQNKTLQEYCALPGLFEDFYIITADRRFQNPLLNQLMSRPAEKILSQG</sequence>
<comment type="similarity">
    <text evidence="1">Belongs to the LysR transcriptional regulatory family.</text>
</comment>
<dbReference type="Proteomes" id="UP001108027">
    <property type="component" value="Unassembled WGS sequence"/>
</dbReference>
<keyword evidence="2" id="KW-0805">Transcription regulation</keyword>
<dbReference type="Pfam" id="PF03466">
    <property type="entry name" value="LysR_substrate"/>
    <property type="match status" value="1"/>
</dbReference>
<keyword evidence="3" id="KW-0238">DNA-binding</keyword>
<comment type="caution">
    <text evidence="6">The sequence shown here is derived from an EMBL/GenBank/DDBJ whole genome shotgun (WGS) entry which is preliminary data.</text>
</comment>
<dbReference type="Pfam" id="PF00126">
    <property type="entry name" value="HTH_1"/>
    <property type="match status" value="1"/>
</dbReference>
<dbReference type="PROSITE" id="PS50931">
    <property type="entry name" value="HTH_LYSR"/>
    <property type="match status" value="1"/>
</dbReference>
<dbReference type="PANTHER" id="PTHR30126">
    <property type="entry name" value="HTH-TYPE TRANSCRIPTIONAL REGULATOR"/>
    <property type="match status" value="1"/>
</dbReference>
<dbReference type="PRINTS" id="PR00039">
    <property type="entry name" value="HTHLYSR"/>
</dbReference>
<evidence type="ECO:0000256" key="3">
    <source>
        <dbReference type="ARBA" id="ARBA00023125"/>
    </source>
</evidence>
<keyword evidence="7" id="KW-1185">Reference proteome</keyword>
<protein>
    <submittedName>
        <fullName evidence="6">LysR family transcriptional regulator</fullName>
    </submittedName>
</protein>
<dbReference type="AlphaFoldDB" id="A0A9Q3UMW7"/>
<proteinExistence type="inferred from homology"/>
<dbReference type="FunFam" id="1.10.10.10:FF:000001">
    <property type="entry name" value="LysR family transcriptional regulator"/>
    <property type="match status" value="1"/>
</dbReference>
<evidence type="ECO:0000256" key="4">
    <source>
        <dbReference type="ARBA" id="ARBA00023163"/>
    </source>
</evidence>
<evidence type="ECO:0000256" key="2">
    <source>
        <dbReference type="ARBA" id="ARBA00023015"/>
    </source>
</evidence>
<dbReference type="InterPro" id="IPR000847">
    <property type="entry name" value="LysR_HTH_N"/>
</dbReference>
<dbReference type="SUPFAM" id="SSF53850">
    <property type="entry name" value="Periplasmic binding protein-like II"/>
    <property type="match status" value="1"/>
</dbReference>
<dbReference type="EMBL" id="JAJGNA010000006">
    <property type="protein sequence ID" value="MCC4308394.1"/>
    <property type="molecule type" value="Genomic_DNA"/>
</dbReference>
<organism evidence="6 7">
    <name type="scientific">Alloalcanivorax marinus</name>
    <dbReference type="NCBI Taxonomy" id="1177169"/>
    <lineage>
        <taxon>Bacteria</taxon>
        <taxon>Pseudomonadati</taxon>
        <taxon>Pseudomonadota</taxon>
        <taxon>Gammaproteobacteria</taxon>
        <taxon>Oceanospirillales</taxon>
        <taxon>Alcanivoracaceae</taxon>
        <taxon>Alloalcanivorax</taxon>
    </lineage>
</organism>
<evidence type="ECO:0000256" key="1">
    <source>
        <dbReference type="ARBA" id="ARBA00009437"/>
    </source>
</evidence>